<dbReference type="AlphaFoldDB" id="A0A0A2LX86"/>
<accession>A0A0A2LX86</accession>
<dbReference type="RefSeq" id="WP_020212869.1">
    <property type="nucleotide sequence ID" value="NZ_JRLX01000029.1"/>
</dbReference>
<dbReference type="EMBL" id="JRLX01000029">
    <property type="protein sequence ID" value="KGO84992.1"/>
    <property type="molecule type" value="Genomic_DNA"/>
</dbReference>
<name>A0A0A2LX86_9FLAO</name>
<evidence type="ECO:0000313" key="2">
    <source>
        <dbReference type="Proteomes" id="UP000030152"/>
    </source>
</evidence>
<sequence length="65" mass="7474">MTVSEFLKERNTKIIERYKQLRDDKVSGSEAKQIISSEFAGLSIHTIGQIVYNKEYSNSPHKDKS</sequence>
<reference evidence="1 2" key="1">
    <citation type="submission" date="2013-09" db="EMBL/GenBank/DDBJ databases">
        <authorList>
            <person name="Zeng Z."/>
            <person name="Chen C."/>
        </authorList>
    </citation>
    <scope>NUCLEOTIDE SEQUENCE [LARGE SCALE GENOMIC DNA]</scope>
    <source>
        <strain evidence="1 2">WB 3.3-2</strain>
    </source>
</reference>
<keyword evidence="2" id="KW-1185">Reference proteome</keyword>
<protein>
    <submittedName>
        <fullName evidence="1">Uncharacterized protein</fullName>
    </submittedName>
</protein>
<gene>
    <name evidence="1" type="ORF">Q765_18430</name>
</gene>
<comment type="caution">
    <text evidence="1">The sequence shown here is derived from an EMBL/GenBank/DDBJ whole genome shotgun (WGS) entry which is preliminary data.</text>
</comment>
<dbReference type="Proteomes" id="UP000030152">
    <property type="component" value="Unassembled WGS sequence"/>
</dbReference>
<evidence type="ECO:0000313" key="1">
    <source>
        <dbReference type="EMBL" id="KGO84992.1"/>
    </source>
</evidence>
<dbReference type="eggNOG" id="ENOG5030ZBM">
    <property type="taxonomic scope" value="Bacteria"/>
</dbReference>
<dbReference type="OrthoDB" id="1375741at2"/>
<organism evidence="1 2">
    <name type="scientific">Flavobacterium rivuli WB 3.3-2 = DSM 21788</name>
    <dbReference type="NCBI Taxonomy" id="1121895"/>
    <lineage>
        <taxon>Bacteria</taxon>
        <taxon>Pseudomonadati</taxon>
        <taxon>Bacteroidota</taxon>
        <taxon>Flavobacteriia</taxon>
        <taxon>Flavobacteriales</taxon>
        <taxon>Flavobacteriaceae</taxon>
        <taxon>Flavobacterium</taxon>
    </lineage>
</organism>
<proteinExistence type="predicted"/>